<feature type="compositionally biased region" description="Acidic residues" evidence="1">
    <location>
        <begin position="72"/>
        <end position="98"/>
    </location>
</feature>
<gene>
    <name evidence="2" type="ORF">EC957_007988</name>
</gene>
<dbReference type="AlphaFoldDB" id="A0A9P6JYD5"/>
<proteinExistence type="predicted"/>
<dbReference type="Proteomes" id="UP000723463">
    <property type="component" value="Unassembled WGS sequence"/>
</dbReference>
<protein>
    <submittedName>
        <fullName evidence="2">Uncharacterized protein</fullName>
    </submittedName>
</protein>
<comment type="caution">
    <text evidence="2">The sequence shown here is derived from an EMBL/GenBank/DDBJ whole genome shotgun (WGS) entry which is preliminary data.</text>
</comment>
<accession>A0A9P6JYD5</accession>
<keyword evidence="3" id="KW-1185">Reference proteome</keyword>
<dbReference type="EMBL" id="JAAAXW010000389">
    <property type="protein sequence ID" value="KAF9537538.1"/>
    <property type="molecule type" value="Genomic_DNA"/>
</dbReference>
<sequence length="127" mass="15140">MIFDDSYYNYFYQPNSYQQHHLEQQQLLQLHQTQLQYPLQQHQQQMLDEDQEYLYEASQAQEDWLDAVLEDLIDDDQDNDDDDEDISSPEYDDSDDAVAGDYNRDTFDEERRQLQLSEPPAIIPAIA</sequence>
<organism evidence="2 3">
    <name type="scientific">Mortierella hygrophila</name>
    <dbReference type="NCBI Taxonomy" id="979708"/>
    <lineage>
        <taxon>Eukaryota</taxon>
        <taxon>Fungi</taxon>
        <taxon>Fungi incertae sedis</taxon>
        <taxon>Mucoromycota</taxon>
        <taxon>Mortierellomycotina</taxon>
        <taxon>Mortierellomycetes</taxon>
        <taxon>Mortierellales</taxon>
        <taxon>Mortierellaceae</taxon>
        <taxon>Mortierella</taxon>
    </lineage>
</organism>
<evidence type="ECO:0000313" key="3">
    <source>
        <dbReference type="Proteomes" id="UP000723463"/>
    </source>
</evidence>
<evidence type="ECO:0000313" key="2">
    <source>
        <dbReference type="EMBL" id="KAF9537538.1"/>
    </source>
</evidence>
<evidence type="ECO:0000256" key="1">
    <source>
        <dbReference type="SAM" id="MobiDB-lite"/>
    </source>
</evidence>
<reference evidence="2" key="1">
    <citation type="journal article" date="2020" name="Fungal Divers.">
        <title>Resolving the Mortierellaceae phylogeny through synthesis of multi-gene phylogenetics and phylogenomics.</title>
        <authorList>
            <person name="Vandepol N."/>
            <person name="Liber J."/>
            <person name="Desiro A."/>
            <person name="Na H."/>
            <person name="Kennedy M."/>
            <person name="Barry K."/>
            <person name="Grigoriev I.V."/>
            <person name="Miller A.N."/>
            <person name="O'Donnell K."/>
            <person name="Stajich J.E."/>
            <person name="Bonito G."/>
        </authorList>
    </citation>
    <scope>NUCLEOTIDE SEQUENCE</scope>
    <source>
        <strain evidence="2">NRRL 2591</strain>
    </source>
</reference>
<name>A0A9P6JYD5_9FUNG</name>
<feature type="region of interest" description="Disordered" evidence="1">
    <location>
        <begin position="72"/>
        <end position="106"/>
    </location>
</feature>